<dbReference type="EMBL" id="JBHSFQ010000008">
    <property type="protein sequence ID" value="MFC4562451.1"/>
    <property type="molecule type" value="Genomic_DNA"/>
</dbReference>
<protein>
    <submittedName>
        <fullName evidence="1">Alkaline phosphatase family protein</fullName>
    </submittedName>
</protein>
<gene>
    <name evidence="1" type="ORF">ACFO4E_11360</name>
</gene>
<dbReference type="Pfam" id="PF01663">
    <property type="entry name" value="Phosphodiest"/>
    <property type="match status" value="1"/>
</dbReference>
<dbReference type="Proteomes" id="UP001595923">
    <property type="component" value="Unassembled WGS sequence"/>
</dbReference>
<comment type="caution">
    <text evidence="1">The sequence shown here is derived from an EMBL/GenBank/DDBJ whole genome shotgun (WGS) entry which is preliminary data.</text>
</comment>
<sequence>MLNTIEANDRTYRIPHEPTVVFTIDGGDPDYIDDALARGIMPRLAAMLADGGQYRLGASEMPSLTNPNNLSIVTGVSPALHGVPGNYCRLEDGALELLNDPRFLRAPSIHAVLAEHGVATLMVTAKEKLRRLLGNGGVPSVSVEKAAETGLPEYGIPDLPRLVGTEPPGIYDWDASHYAMRIGLAAYRARRDLRLLYVSLTDRVQHAAAPGDELSDRFLVGFDALLGEYLDEGFVVGITADHGMNAKHADDGTPSVHYLADVLEQAGVAVHDIVLPITDPYVRHHGALGSFAWIYLPEAEHGRAREVLAALPGIEEVWNRTDAATVYEHPLDRIGDLAVTASAHVALGGREQDHDLSALHGALRSHGGRHEQPVPLITSRPVSGPLAARYHAGVLRSRDLHDLVLNHLANPDRGTARR</sequence>
<dbReference type="InterPro" id="IPR002591">
    <property type="entry name" value="Phosphodiest/P_Trfase"/>
</dbReference>
<organism evidence="1 2">
    <name type="scientific">Nocardiopsis mangrovi</name>
    <dbReference type="NCBI Taxonomy" id="1179818"/>
    <lineage>
        <taxon>Bacteria</taxon>
        <taxon>Bacillati</taxon>
        <taxon>Actinomycetota</taxon>
        <taxon>Actinomycetes</taxon>
        <taxon>Streptosporangiales</taxon>
        <taxon>Nocardiopsidaceae</taxon>
        <taxon>Nocardiopsis</taxon>
    </lineage>
</organism>
<dbReference type="InterPro" id="IPR023116">
    <property type="entry name" value="Phosphonoacetate_hydro_insert"/>
</dbReference>
<reference evidence="2" key="1">
    <citation type="journal article" date="2019" name="Int. J. Syst. Evol. Microbiol.">
        <title>The Global Catalogue of Microorganisms (GCM) 10K type strain sequencing project: providing services to taxonomists for standard genome sequencing and annotation.</title>
        <authorList>
            <consortium name="The Broad Institute Genomics Platform"/>
            <consortium name="The Broad Institute Genome Sequencing Center for Infectious Disease"/>
            <person name="Wu L."/>
            <person name="Ma J."/>
        </authorList>
    </citation>
    <scope>NUCLEOTIDE SEQUENCE [LARGE SCALE GENOMIC DNA]</scope>
    <source>
        <strain evidence="2">XZYJ18</strain>
    </source>
</reference>
<evidence type="ECO:0000313" key="1">
    <source>
        <dbReference type="EMBL" id="MFC4562451.1"/>
    </source>
</evidence>
<evidence type="ECO:0000313" key="2">
    <source>
        <dbReference type="Proteomes" id="UP001595923"/>
    </source>
</evidence>
<name>A0ABV9DUM7_9ACTN</name>
<dbReference type="PANTHER" id="PTHR10151:SF120">
    <property type="entry name" value="BIS(5'-ADENOSYL)-TRIPHOSPHATASE"/>
    <property type="match status" value="1"/>
</dbReference>
<dbReference type="RefSeq" id="WP_378573686.1">
    <property type="nucleotide sequence ID" value="NZ_JBHSFQ010000008.1"/>
</dbReference>
<accession>A0ABV9DUM7</accession>
<dbReference type="Gene3D" id="3.40.720.10">
    <property type="entry name" value="Alkaline Phosphatase, subunit A"/>
    <property type="match status" value="1"/>
</dbReference>
<proteinExistence type="predicted"/>
<dbReference type="Gene3D" id="3.30.1360.110">
    <property type="entry name" value="Domain 2, Phosphonoacetate Hydrolase"/>
    <property type="match status" value="1"/>
</dbReference>
<dbReference type="SUPFAM" id="SSF53649">
    <property type="entry name" value="Alkaline phosphatase-like"/>
    <property type="match status" value="1"/>
</dbReference>
<dbReference type="InterPro" id="IPR017850">
    <property type="entry name" value="Alkaline_phosphatase_core_sf"/>
</dbReference>
<keyword evidence="2" id="KW-1185">Reference proteome</keyword>
<dbReference type="PANTHER" id="PTHR10151">
    <property type="entry name" value="ECTONUCLEOTIDE PYROPHOSPHATASE/PHOSPHODIESTERASE"/>
    <property type="match status" value="1"/>
</dbReference>